<dbReference type="InterPro" id="IPR001182">
    <property type="entry name" value="FtsW/RodA"/>
</dbReference>
<keyword evidence="7 16" id="KW-1133">Transmembrane helix</keyword>
<feature type="transmembrane region" description="Helical" evidence="16">
    <location>
        <begin position="120"/>
        <end position="135"/>
    </location>
</feature>
<evidence type="ECO:0000256" key="9">
    <source>
        <dbReference type="ARBA" id="ARBA00032370"/>
    </source>
</evidence>
<dbReference type="GO" id="GO:0008360">
    <property type="term" value="P:regulation of cell shape"/>
    <property type="evidence" value="ECO:0007669"/>
    <property type="project" value="UniProtKB-KW"/>
</dbReference>
<comment type="similarity">
    <text evidence="11">Belongs to the SEDS family. FtsW subfamily.</text>
</comment>
<dbReference type="GO" id="GO:0005886">
    <property type="term" value="C:plasma membrane"/>
    <property type="evidence" value="ECO:0007669"/>
    <property type="project" value="TreeGrafter"/>
</dbReference>
<keyword evidence="8 16" id="KW-0472">Membrane</keyword>
<feature type="transmembrane region" description="Helical" evidence="16">
    <location>
        <begin position="325"/>
        <end position="347"/>
    </location>
</feature>
<evidence type="ECO:0000256" key="1">
    <source>
        <dbReference type="ARBA" id="ARBA00004141"/>
    </source>
</evidence>
<evidence type="ECO:0000256" key="8">
    <source>
        <dbReference type="ARBA" id="ARBA00023136"/>
    </source>
</evidence>
<dbReference type="GO" id="GO:0015648">
    <property type="term" value="F:lipid-linked peptidoglycan transporter activity"/>
    <property type="evidence" value="ECO:0007669"/>
    <property type="project" value="TreeGrafter"/>
</dbReference>
<feature type="transmembrane region" description="Helical" evidence="16">
    <location>
        <begin position="293"/>
        <end position="313"/>
    </location>
</feature>
<accession>A0A955L0Y1</accession>
<dbReference type="PANTHER" id="PTHR30474:SF2">
    <property type="entry name" value="PEPTIDOGLYCAN GLYCOSYLTRANSFERASE FTSW-RELATED"/>
    <property type="match status" value="1"/>
</dbReference>
<name>A0A955L0Y1_9BACT</name>
<evidence type="ECO:0000256" key="15">
    <source>
        <dbReference type="ARBA" id="ARBA00049902"/>
    </source>
</evidence>
<dbReference type="Pfam" id="PF01098">
    <property type="entry name" value="FTSW_RODA_SPOVE"/>
    <property type="match status" value="1"/>
</dbReference>
<evidence type="ECO:0000256" key="14">
    <source>
        <dbReference type="ARBA" id="ARBA00044770"/>
    </source>
</evidence>
<feature type="transmembrane region" description="Helical" evidence="16">
    <location>
        <begin position="82"/>
        <end position="100"/>
    </location>
</feature>
<feature type="transmembrane region" description="Helical" evidence="16">
    <location>
        <begin position="52"/>
        <end position="70"/>
    </location>
</feature>
<evidence type="ECO:0000256" key="11">
    <source>
        <dbReference type="ARBA" id="ARBA00038053"/>
    </source>
</evidence>
<evidence type="ECO:0000256" key="5">
    <source>
        <dbReference type="ARBA" id="ARBA00022960"/>
    </source>
</evidence>
<evidence type="ECO:0000256" key="10">
    <source>
        <dbReference type="ARBA" id="ARBA00033270"/>
    </source>
</evidence>
<keyword evidence="2" id="KW-0328">Glycosyltransferase</keyword>
<dbReference type="PANTHER" id="PTHR30474">
    <property type="entry name" value="CELL CYCLE PROTEIN"/>
    <property type="match status" value="1"/>
</dbReference>
<feature type="transmembrane region" description="Helical" evidence="16">
    <location>
        <begin position="359"/>
        <end position="380"/>
    </location>
</feature>
<dbReference type="Proteomes" id="UP000745577">
    <property type="component" value="Unassembled WGS sequence"/>
</dbReference>
<dbReference type="GO" id="GO:0009252">
    <property type="term" value="P:peptidoglycan biosynthetic process"/>
    <property type="evidence" value="ECO:0007669"/>
    <property type="project" value="UniProtKB-KW"/>
</dbReference>
<evidence type="ECO:0000256" key="6">
    <source>
        <dbReference type="ARBA" id="ARBA00022984"/>
    </source>
</evidence>
<keyword evidence="6" id="KW-0573">Peptidoglycan synthesis</keyword>
<comment type="caution">
    <text evidence="17">The sequence shown here is derived from an EMBL/GenBank/DDBJ whole genome shotgun (WGS) entry which is preliminary data.</text>
</comment>
<proteinExistence type="inferred from homology"/>
<feature type="transmembrane region" description="Helical" evidence="16">
    <location>
        <begin position="21"/>
        <end position="40"/>
    </location>
</feature>
<feature type="transmembrane region" description="Helical" evidence="16">
    <location>
        <begin position="204"/>
        <end position="224"/>
    </location>
</feature>
<sequence>MLSFKREKTINKHLDFPLFSTVSLLTAFGSVMVYSGSVIVATKQGFEPHHYFVRQIIWILIGLITGYIAYRINYRILPKIAPFLLGGAISLLITVLVINFDSPIKRWIDLGFFDIQPSEIAKLVFLIYLSSWLASRKESTRITKETIKNHFIKDLLPFLLQLSVVCFLILLEPDLDTTIILGATSVLVYFIAGNDLLHLLGSGSIFVLIFSLFGIATQTASYRLERFINWKDFWLNSTIQDPYGAGYQLKQILVAVSSGGLIGVGFGGSRQKFHYLGDTAFSDTIFAIFAEEFGFIGSLILISAFFFVLYRGFIIAKRAPDKLGFLLATSITIWITFQATLHIASNVALIPINGNTLPFISYGGSSTIVNLTAIGLLLNISRSNKDAKLRPNTRFREIKSRRRGKKPSKISQLNPKKWITKLFD</sequence>
<evidence type="ECO:0000256" key="12">
    <source>
        <dbReference type="ARBA" id="ARBA00041185"/>
    </source>
</evidence>
<evidence type="ECO:0000313" key="18">
    <source>
        <dbReference type="Proteomes" id="UP000745577"/>
    </source>
</evidence>
<protein>
    <recommendedName>
        <fullName evidence="12">Probable peptidoglycan glycosyltransferase FtsW</fullName>
        <ecNumber evidence="14">2.4.99.28</ecNumber>
    </recommendedName>
    <alternativeName>
        <fullName evidence="13">Cell division protein FtsW</fullName>
    </alternativeName>
    <alternativeName>
        <fullName evidence="10">Cell wall polymerase</fullName>
    </alternativeName>
    <alternativeName>
        <fullName evidence="9">Peptidoglycan polymerase</fullName>
    </alternativeName>
</protein>
<evidence type="ECO:0000256" key="16">
    <source>
        <dbReference type="SAM" id="Phobius"/>
    </source>
</evidence>
<keyword evidence="5" id="KW-0133">Cell shape</keyword>
<dbReference type="GO" id="GO:0032153">
    <property type="term" value="C:cell division site"/>
    <property type="evidence" value="ECO:0007669"/>
    <property type="project" value="TreeGrafter"/>
</dbReference>
<comment type="subcellular location">
    <subcellularLocation>
        <location evidence="1">Membrane</location>
        <topology evidence="1">Multi-pass membrane protein</topology>
    </subcellularLocation>
</comment>
<keyword evidence="3" id="KW-0808">Transferase</keyword>
<keyword evidence="17" id="KW-0131">Cell cycle</keyword>
<keyword evidence="17" id="KW-0132">Cell division</keyword>
<dbReference type="GO" id="GO:0008955">
    <property type="term" value="F:peptidoglycan glycosyltransferase activity"/>
    <property type="evidence" value="ECO:0007669"/>
    <property type="project" value="UniProtKB-EC"/>
</dbReference>
<evidence type="ECO:0000313" key="17">
    <source>
        <dbReference type="EMBL" id="MCA9379966.1"/>
    </source>
</evidence>
<dbReference type="AlphaFoldDB" id="A0A955L0Y1"/>
<feature type="transmembrane region" description="Helical" evidence="16">
    <location>
        <begin position="155"/>
        <end position="171"/>
    </location>
</feature>
<gene>
    <name evidence="17" type="ORF">KC675_02175</name>
</gene>
<reference evidence="17" key="1">
    <citation type="submission" date="2020-04" db="EMBL/GenBank/DDBJ databases">
        <authorList>
            <person name="Zhang T."/>
        </authorList>
    </citation>
    <scope>NUCLEOTIDE SEQUENCE</scope>
    <source>
        <strain evidence="17">HKST-UBA15</strain>
    </source>
</reference>
<dbReference type="GO" id="GO:0051301">
    <property type="term" value="P:cell division"/>
    <property type="evidence" value="ECO:0007669"/>
    <property type="project" value="UniProtKB-KW"/>
</dbReference>
<evidence type="ECO:0000256" key="2">
    <source>
        <dbReference type="ARBA" id="ARBA00022676"/>
    </source>
</evidence>
<evidence type="ECO:0000256" key="7">
    <source>
        <dbReference type="ARBA" id="ARBA00022989"/>
    </source>
</evidence>
<keyword evidence="4 16" id="KW-0812">Transmembrane</keyword>
<dbReference type="EMBL" id="JAGQLL010000021">
    <property type="protein sequence ID" value="MCA9379966.1"/>
    <property type="molecule type" value="Genomic_DNA"/>
</dbReference>
<dbReference type="EC" id="2.4.99.28" evidence="14"/>
<evidence type="ECO:0000256" key="13">
    <source>
        <dbReference type="ARBA" id="ARBA00041418"/>
    </source>
</evidence>
<evidence type="ECO:0000256" key="3">
    <source>
        <dbReference type="ARBA" id="ARBA00022679"/>
    </source>
</evidence>
<comment type="catalytic activity">
    <reaction evidence="15">
        <text>[GlcNAc-(1-&gt;4)-Mur2Ac(oyl-L-Ala-gamma-D-Glu-L-Lys-D-Ala-D-Ala)](n)-di-trans,octa-cis-undecaprenyl diphosphate + beta-D-GlcNAc-(1-&gt;4)-Mur2Ac(oyl-L-Ala-gamma-D-Glu-L-Lys-D-Ala-D-Ala)-di-trans,octa-cis-undecaprenyl diphosphate = [GlcNAc-(1-&gt;4)-Mur2Ac(oyl-L-Ala-gamma-D-Glu-L-Lys-D-Ala-D-Ala)](n+1)-di-trans,octa-cis-undecaprenyl diphosphate + di-trans,octa-cis-undecaprenyl diphosphate + H(+)</text>
        <dbReference type="Rhea" id="RHEA:23708"/>
        <dbReference type="Rhea" id="RHEA-COMP:9602"/>
        <dbReference type="Rhea" id="RHEA-COMP:9603"/>
        <dbReference type="ChEBI" id="CHEBI:15378"/>
        <dbReference type="ChEBI" id="CHEBI:58405"/>
        <dbReference type="ChEBI" id="CHEBI:60033"/>
        <dbReference type="ChEBI" id="CHEBI:78435"/>
        <dbReference type="EC" id="2.4.99.28"/>
    </reaction>
</comment>
<evidence type="ECO:0000256" key="4">
    <source>
        <dbReference type="ARBA" id="ARBA00022692"/>
    </source>
</evidence>
<reference evidence="17" key="2">
    <citation type="journal article" date="2021" name="Microbiome">
        <title>Successional dynamics and alternative stable states in a saline activated sludge microbial community over 9 years.</title>
        <authorList>
            <person name="Wang Y."/>
            <person name="Ye J."/>
            <person name="Ju F."/>
            <person name="Liu L."/>
            <person name="Boyd J.A."/>
            <person name="Deng Y."/>
            <person name="Parks D.H."/>
            <person name="Jiang X."/>
            <person name="Yin X."/>
            <person name="Woodcroft B.J."/>
            <person name="Tyson G.W."/>
            <person name="Hugenholtz P."/>
            <person name="Polz M.F."/>
            <person name="Zhang T."/>
        </authorList>
    </citation>
    <scope>NUCLEOTIDE SEQUENCE</scope>
    <source>
        <strain evidence="17">HKST-UBA15</strain>
    </source>
</reference>
<organism evidence="17 18">
    <name type="scientific">Candidatus Dojkabacteria bacterium</name>
    <dbReference type="NCBI Taxonomy" id="2099670"/>
    <lineage>
        <taxon>Bacteria</taxon>
        <taxon>Candidatus Dojkabacteria</taxon>
    </lineage>
</organism>